<proteinExistence type="predicted"/>
<sequence>MSSLLREILTVPSQDGTLRNTDTSWPRGERLPKQDVALGDFAVDDYRPMKVVVIGAGISGILAGIRFRQYISNLTLTIYEREERIGGTWWTNRYPGVACDVPSHCYQYTFEKKTDWSAPYAPGPEIHEHLESVAAKYKLRPHIKLRHKLVQARWDDAEGKWKLRVQRPRVSDTRDNAEEEVRISKDLEVEEIEDEADILFMATGTFSRWLWPSIDGLQAFKGTLVHSANWNLGGATWEEDVQDWEKKSIAVIGVGASALQLIPTLQPRVGLLTQYVRSRTWLCPPYAQHKIADLLGQDMSEDKNCALPLSIWLLSPRSISDADLYPIPTDAYTEEELEHLEDPAHFATFRRALEDEMALVHTATLRGSPLQLHCQSLFKQYMNSGLADAPHIAEKLIPDFPVACRRPTPGPGYLTALRQDNVDFINTGIKRITPEGIETVDGKLRKHDVIICATGFDTSHIPSFPIIGRGGLSLSSKWAPHPRTYLGICTDGFPNCFFAYGPNSTVGAGSLLPILEAEVKYAVEVARKMQRERLRCVEVKAEAVQDFDDVLEAYFPRTVHTEKVRSWYKAGKADGRIIALWPGSNLHALRALQHPRWEDFTYERIDDTENRLYWLGNGMTTGEMGSSPDGAWFLDESYVDIPPIPT</sequence>
<name>A0ACC1TFB5_9APHY</name>
<reference evidence="1" key="1">
    <citation type="submission" date="2022-07" db="EMBL/GenBank/DDBJ databases">
        <title>Genome Sequence of Phlebia brevispora.</title>
        <authorList>
            <person name="Buettner E."/>
        </authorList>
    </citation>
    <scope>NUCLEOTIDE SEQUENCE</scope>
    <source>
        <strain evidence="1">MPL23</strain>
    </source>
</reference>
<comment type="caution">
    <text evidence="1">The sequence shown here is derived from an EMBL/GenBank/DDBJ whole genome shotgun (WGS) entry which is preliminary data.</text>
</comment>
<evidence type="ECO:0000313" key="2">
    <source>
        <dbReference type="Proteomes" id="UP001148662"/>
    </source>
</evidence>
<accession>A0ACC1TFB5</accession>
<organism evidence="1 2">
    <name type="scientific">Phlebia brevispora</name>
    <dbReference type="NCBI Taxonomy" id="194682"/>
    <lineage>
        <taxon>Eukaryota</taxon>
        <taxon>Fungi</taxon>
        <taxon>Dikarya</taxon>
        <taxon>Basidiomycota</taxon>
        <taxon>Agaricomycotina</taxon>
        <taxon>Agaricomycetes</taxon>
        <taxon>Polyporales</taxon>
        <taxon>Meruliaceae</taxon>
        <taxon>Phlebia</taxon>
    </lineage>
</organism>
<keyword evidence="2" id="KW-1185">Reference proteome</keyword>
<evidence type="ECO:0000313" key="1">
    <source>
        <dbReference type="EMBL" id="KAJ3559925.1"/>
    </source>
</evidence>
<gene>
    <name evidence="1" type="ORF">NM688_g37</name>
</gene>
<dbReference type="EMBL" id="JANHOG010000003">
    <property type="protein sequence ID" value="KAJ3559925.1"/>
    <property type="molecule type" value="Genomic_DNA"/>
</dbReference>
<dbReference type="Proteomes" id="UP001148662">
    <property type="component" value="Unassembled WGS sequence"/>
</dbReference>
<protein>
    <submittedName>
        <fullName evidence="1">Uncharacterized protein</fullName>
    </submittedName>
</protein>